<accession>A0A1D2J410</accession>
<organism evidence="1 2">
    <name type="scientific">Paracoccidioides brasiliensis</name>
    <dbReference type="NCBI Taxonomy" id="121759"/>
    <lineage>
        <taxon>Eukaryota</taxon>
        <taxon>Fungi</taxon>
        <taxon>Dikarya</taxon>
        <taxon>Ascomycota</taxon>
        <taxon>Pezizomycotina</taxon>
        <taxon>Eurotiomycetes</taxon>
        <taxon>Eurotiomycetidae</taxon>
        <taxon>Onygenales</taxon>
        <taxon>Ajellomycetaceae</taxon>
        <taxon>Paracoccidioides</taxon>
    </lineage>
</organism>
<reference evidence="1 2" key="1">
    <citation type="submission" date="2016-06" db="EMBL/GenBank/DDBJ databases">
        <authorList>
            <person name="Kjaerup R.B."/>
            <person name="Dalgaard T.S."/>
            <person name="Juul-Madsen H.R."/>
        </authorList>
    </citation>
    <scope>NUCLEOTIDE SEQUENCE [LARGE SCALE GENOMIC DNA]</scope>
    <source>
        <strain evidence="1 2">Pb300</strain>
    </source>
</reference>
<comment type="caution">
    <text evidence="1">The sequence shown here is derived from an EMBL/GenBank/DDBJ whole genome shotgun (WGS) entry which is preliminary data.</text>
</comment>
<gene>
    <name evidence="1" type="ORF">ACO22_07669</name>
</gene>
<sequence length="273" mass="32805">MARQCSQHNNNRKLRVTWGGHQATGYLQATEQQLETSEQTGNPTEDNEETWAMRIIRVRFQHYQLSPEVRQLKHSECEYHTEQMNKVISESTHPQHKKFEMYEYKCKYHQQAQRDDIEWQQINLNHSYHGTFYSCKVEDCMTCRKEEDDEEISDSQDMADLQHPEHERLHWSFCSEDDCVIHIEGKKGSEYFSKRKQKKRYLCAIVSVYNSDDNELLTDRNDNNKDLILKYVESINDTDQQEIIMTLSQQFELLQLRIQQFENNNSDWHKVRE</sequence>
<name>A0A1D2J410_PARBR</name>
<dbReference type="AlphaFoldDB" id="A0A1D2J410"/>
<proteinExistence type="predicted"/>
<protein>
    <submittedName>
        <fullName evidence="1">Uncharacterized protein</fullName>
    </submittedName>
</protein>
<evidence type="ECO:0000313" key="2">
    <source>
        <dbReference type="Proteomes" id="UP000242814"/>
    </source>
</evidence>
<evidence type="ECO:0000313" key="1">
    <source>
        <dbReference type="EMBL" id="ODH13031.1"/>
    </source>
</evidence>
<dbReference type="Proteomes" id="UP000242814">
    <property type="component" value="Unassembled WGS sequence"/>
</dbReference>
<dbReference type="EMBL" id="LZYO01000615">
    <property type="protein sequence ID" value="ODH13031.1"/>
    <property type="molecule type" value="Genomic_DNA"/>
</dbReference>